<keyword evidence="1" id="KW-0175">Coiled coil</keyword>
<evidence type="ECO:0000256" key="2">
    <source>
        <dbReference type="SAM" id="MobiDB-lite"/>
    </source>
</evidence>
<feature type="compositionally biased region" description="Basic and acidic residues" evidence="2">
    <location>
        <begin position="360"/>
        <end position="370"/>
    </location>
</feature>
<gene>
    <name evidence="3" type="ORF">Vretimale_520</name>
</gene>
<protein>
    <submittedName>
        <fullName evidence="3">Uncharacterized protein</fullName>
    </submittedName>
</protein>
<evidence type="ECO:0000313" key="3">
    <source>
        <dbReference type="EMBL" id="GIL94282.1"/>
    </source>
</evidence>
<dbReference type="EMBL" id="BNCQ01000001">
    <property type="protein sequence ID" value="GIL94282.1"/>
    <property type="molecule type" value="Genomic_DNA"/>
</dbReference>
<dbReference type="Proteomes" id="UP000722791">
    <property type="component" value="Unassembled WGS sequence"/>
</dbReference>
<comment type="caution">
    <text evidence="3">The sequence shown here is derived from an EMBL/GenBank/DDBJ whole genome shotgun (WGS) entry which is preliminary data.</text>
</comment>
<proteinExistence type="predicted"/>
<organism evidence="3 4">
    <name type="scientific">Volvox reticuliferus</name>
    <dbReference type="NCBI Taxonomy" id="1737510"/>
    <lineage>
        <taxon>Eukaryota</taxon>
        <taxon>Viridiplantae</taxon>
        <taxon>Chlorophyta</taxon>
        <taxon>core chlorophytes</taxon>
        <taxon>Chlorophyceae</taxon>
        <taxon>CS clade</taxon>
        <taxon>Chlamydomonadales</taxon>
        <taxon>Volvocaceae</taxon>
        <taxon>Volvox</taxon>
    </lineage>
</organism>
<evidence type="ECO:0000256" key="1">
    <source>
        <dbReference type="SAM" id="Coils"/>
    </source>
</evidence>
<dbReference type="AlphaFoldDB" id="A0A8J4FYG4"/>
<feature type="compositionally biased region" description="Polar residues" evidence="2">
    <location>
        <begin position="341"/>
        <end position="351"/>
    </location>
</feature>
<reference evidence="3" key="1">
    <citation type="journal article" date="2021" name="Proc. Natl. Acad. Sci. U.S.A.">
        <title>Three genomes in the algal genus Volvox reveal the fate of a haploid sex-determining region after a transition to homothallism.</title>
        <authorList>
            <person name="Yamamoto K."/>
            <person name="Hamaji T."/>
            <person name="Kawai-Toyooka H."/>
            <person name="Matsuzaki R."/>
            <person name="Takahashi F."/>
            <person name="Nishimura Y."/>
            <person name="Kawachi M."/>
            <person name="Noguchi H."/>
            <person name="Minakuchi Y."/>
            <person name="Umen J.G."/>
            <person name="Toyoda A."/>
            <person name="Nozaki H."/>
        </authorList>
    </citation>
    <scope>NUCLEOTIDE SEQUENCE</scope>
    <source>
        <strain evidence="3">NIES-3785</strain>
    </source>
</reference>
<feature type="compositionally biased region" description="Low complexity" evidence="2">
    <location>
        <begin position="391"/>
        <end position="404"/>
    </location>
</feature>
<name>A0A8J4FYG4_9CHLO</name>
<feature type="coiled-coil region" evidence="1">
    <location>
        <begin position="218"/>
        <end position="252"/>
    </location>
</feature>
<sequence>MAEALDREEYKERMRAAGRRALEEFRRQKGAAARSRGALPGLGTEVKAAHSTDRLPTVELTTFRVLTQPAAATAGPIQQHEPAELHMLTPAVAMASTSVGVLPPGSSCLPPFASSPCSITSGIRGAASVSSLASTITGFATPAPSAGIGTGNSTCGSPGVGEGLSVGPDLGLGGRSPGAVDKDDAQLSASDLVPCAGGSGSRSAATADPFVDMLLMQVQALAREKASLAAENAGLRQQVDQLEELVGVLLAERSLGEAGGSGAEFVEGGYETEGSYFLSPSRPQQELGNWQEPVGSTYELFESEGASGEADSVAFSVRPLGEVEVGTSGRGVWTGADPSPTGRQGASTGHGNRTRAACFPEREEDREHQASRGPAMEVGRSSRFQEASDVGSLEGLGSSTGEDGQQASVIGDGLDIPREGAPQGPPGHLDCGG</sequence>
<evidence type="ECO:0000313" key="4">
    <source>
        <dbReference type="Proteomes" id="UP000722791"/>
    </source>
</evidence>
<accession>A0A8J4FYG4</accession>
<feature type="region of interest" description="Disordered" evidence="2">
    <location>
        <begin position="326"/>
        <end position="433"/>
    </location>
</feature>